<evidence type="ECO:0000313" key="2">
    <source>
        <dbReference type="Proteomes" id="UP000254258"/>
    </source>
</evidence>
<dbReference type="InterPro" id="IPR038706">
    <property type="entry name" value="Type_VI_SciN-like_sf"/>
</dbReference>
<dbReference type="Pfam" id="PF12790">
    <property type="entry name" value="T6SS-SciN"/>
    <property type="match status" value="1"/>
</dbReference>
<sequence>MRSLQPAQYALLTLATLGITACGAVQTIRDGTASTAKRVFTSQVPVMDLDIVNRAADENRPAVVRVYQLKTSERFQALTDAQWLTHDVTALKPDLLATHNLVLPEGGSESVHSPMDERTLYVGVVALRHADEARPMKLLIPRKQWANVRTVDVEIDDSAVHLHARQS</sequence>
<dbReference type="NCBIfam" id="TIGR03352">
    <property type="entry name" value="VI_chp_3"/>
    <property type="match status" value="1"/>
</dbReference>
<evidence type="ECO:0000313" key="1">
    <source>
        <dbReference type="EMBL" id="RDS80880.1"/>
    </source>
</evidence>
<dbReference type="PANTHER" id="PTHR37625">
    <property type="entry name" value="OUTER MEMBRANE LIPOPROTEIN-RELATED"/>
    <property type="match status" value="1"/>
</dbReference>
<dbReference type="PROSITE" id="PS51257">
    <property type="entry name" value="PROKAR_LIPOPROTEIN"/>
    <property type="match status" value="1"/>
</dbReference>
<dbReference type="EMBL" id="QRBE01000007">
    <property type="protein sequence ID" value="RDS80880.1"/>
    <property type="molecule type" value="Genomic_DNA"/>
</dbReference>
<comment type="caution">
    <text evidence="1">The sequence shown here is derived from an EMBL/GenBank/DDBJ whole genome shotgun (WGS) entry which is preliminary data.</text>
</comment>
<gene>
    <name evidence="1" type="primary">tssJ</name>
    <name evidence="1" type="ORF">DWU98_13165</name>
</gene>
<dbReference type="AlphaFoldDB" id="A0A370WXU4"/>
<accession>A0A370WXU4</accession>
<dbReference type="OrthoDB" id="7066769at2"/>
<dbReference type="Proteomes" id="UP000254258">
    <property type="component" value="Unassembled WGS sequence"/>
</dbReference>
<protein>
    <submittedName>
        <fullName evidence="1">Type VI secretion system lipoprotein TssJ</fullName>
    </submittedName>
</protein>
<dbReference type="RefSeq" id="WP_115496025.1">
    <property type="nucleotide sequence ID" value="NZ_QRBE01000007.1"/>
</dbReference>
<proteinExistence type="predicted"/>
<organism evidence="1 2">
    <name type="scientific">Dyella monticola</name>
    <dbReference type="NCBI Taxonomy" id="1927958"/>
    <lineage>
        <taxon>Bacteria</taxon>
        <taxon>Pseudomonadati</taxon>
        <taxon>Pseudomonadota</taxon>
        <taxon>Gammaproteobacteria</taxon>
        <taxon>Lysobacterales</taxon>
        <taxon>Rhodanobacteraceae</taxon>
        <taxon>Dyella</taxon>
    </lineage>
</organism>
<keyword evidence="2" id="KW-1185">Reference proteome</keyword>
<dbReference type="InterPro" id="IPR017734">
    <property type="entry name" value="T6SS_SciN"/>
</dbReference>
<reference evidence="1 2" key="1">
    <citation type="submission" date="2018-07" db="EMBL/GenBank/DDBJ databases">
        <title>Dyella monticola sp. nov. and Dyella psychrodurans sp. nov. isolated from monsoon evergreen broad-leaved forest soil of Dinghu Mountain, China.</title>
        <authorList>
            <person name="Gao Z."/>
            <person name="Qiu L."/>
        </authorList>
    </citation>
    <scope>NUCLEOTIDE SEQUENCE [LARGE SCALE GENOMIC DNA]</scope>
    <source>
        <strain evidence="1 2">4G-K06</strain>
    </source>
</reference>
<name>A0A370WXU4_9GAMM</name>
<keyword evidence="1" id="KW-0449">Lipoprotein</keyword>
<dbReference type="PANTHER" id="PTHR37625:SF4">
    <property type="entry name" value="OUTER MEMBRANE LIPOPROTEIN"/>
    <property type="match status" value="1"/>
</dbReference>
<dbReference type="Gene3D" id="2.60.40.4150">
    <property type="entry name" value="Type VI secretion system, lipoprotein SciN"/>
    <property type="match status" value="1"/>
</dbReference>